<evidence type="ECO:0000313" key="12">
    <source>
        <dbReference type="EMBL" id="CYU71947.1"/>
    </source>
</evidence>
<dbReference type="Proteomes" id="UP000309259">
    <property type="component" value="Unassembled WGS sequence"/>
</dbReference>
<evidence type="ECO:0000313" key="18">
    <source>
        <dbReference type="Proteomes" id="UP000072618"/>
    </source>
</evidence>
<evidence type="ECO:0000256" key="8">
    <source>
        <dbReference type="ARBA" id="ARBA00038388"/>
    </source>
</evidence>
<evidence type="ECO:0000313" key="17">
    <source>
        <dbReference type="Proteomes" id="UP000069526"/>
    </source>
</evidence>
<evidence type="ECO:0000256" key="1">
    <source>
        <dbReference type="ARBA" id="ARBA00004429"/>
    </source>
</evidence>
<dbReference type="SUPFAM" id="SSF52540">
    <property type="entry name" value="P-loop containing nucleoside triphosphate hydrolases"/>
    <property type="match status" value="1"/>
</dbReference>
<feature type="domain" description="ABC transporter" evidence="10">
    <location>
        <begin position="2"/>
        <end position="238"/>
    </location>
</feature>
<dbReference type="EMBL" id="RRZO01000033">
    <property type="protein sequence ID" value="RRN50386.1"/>
    <property type="molecule type" value="Genomic_DNA"/>
</dbReference>
<dbReference type="Proteomes" id="UP000069526">
    <property type="component" value="Unassembled WGS sequence"/>
</dbReference>
<dbReference type="Proteomes" id="UP000278566">
    <property type="component" value="Unassembled WGS sequence"/>
</dbReference>
<evidence type="ECO:0000313" key="19">
    <source>
        <dbReference type="Proteomes" id="UP000072794"/>
    </source>
</evidence>
<dbReference type="SMART" id="SM00382">
    <property type="entry name" value="AAA"/>
    <property type="match status" value="1"/>
</dbReference>
<dbReference type="RefSeq" id="WP_024378850.1">
    <property type="nucleotide sequence ID" value="NZ_CEDY01000082.1"/>
</dbReference>
<keyword evidence="7 9" id="KW-0472">Membrane</keyword>
<evidence type="ECO:0000313" key="11">
    <source>
        <dbReference type="EMBL" id="CYU45384.1"/>
    </source>
</evidence>
<evidence type="ECO:0000256" key="6">
    <source>
        <dbReference type="ARBA" id="ARBA00022989"/>
    </source>
</evidence>
<dbReference type="Proteomes" id="UP000281324">
    <property type="component" value="Unassembled WGS sequence"/>
</dbReference>
<proteinExistence type="inferred from homology"/>
<dbReference type="AlphaFoldDB" id="A0A0Z8F140"/>
<evidence type="ECO:0000313" key="22">
    <source>
        <dbReference type="Proteomes" id="UP000309259"/>
    </source>
</evidence>
<evidence type="ECO:0000313" key="15">
    <source>
        <dbReference type="EMBL" id="RRN50386.1"/>
    </source>
</evidence>
<keyword evidence="2" id="KW-1003">Cell membrane</keyword>
<dbReference type="Proteomes" id="UP000072794">
    <property type="component" value="Unassembled WGS sequence"/>
</dbReference>
<evidence type="ECO:0000313" key="16">
    <source>
        <dbReference type="EMBL" id="TII01652.1"/>
    </source>
</evidence>
<dbReference type="GO" id="GO:0005886">
    <property type="term" value="C:plasma membrane"/>
    <property type="evidence" value="ECO:0007669"/>
    <property type="project" value="UniProtKB-SubCell"/>
</dbReference>
<dbReference type="InterPro" id="IPR027417">
    <property type="entry name" value="P-loop_NTPase"/>
</dbReference>
<dbReference type="EMBL" id="FIJK01000051">
    <property type="protein sequence ID" value="CYW51339.1"/>
    <property type="molecule type" value="Genomic_DNA"/>
</dbReference>
<sequence>MLEIDGIILRYGSRILLNETSLQFKRGNVYTISGPSGIGKSSLLNKIGLIATDLGDMSYSYDGHPLNLTDGEAVSNFIAQHIGFIFQEKNLIRQFSVYDNLALLVKSQSEADDLDDRVDECLKKLGLLDKKYTFPYDLSGGEEQRVAIARAIVTDKDIILADEPTNSLDKENREKITNLLVELAHHYQKIVIIVSHDDEVIKYGDVHIRFLDQRIEQEEKNTFKKEGARDIYNLSIKQKIDLPKRKFPISKIVTGLLIFFVALSSMMFNITGLFQSHYQQLLDNSLENGFLVMNDNLGIKGKQVYDDFLSFTTDEVEFLADSVAILNVTPYLEFPYQGLTFENPEQSTQQINPEITLNGKTITLSSPYSIQPLFQTNMTERNIEYIDRTTKQGLIVSESFIATQNLSSELGTFPRITLDYYVPVALYEGEMTTDTGEILDSDGNIYVKQRREFKIIGILKNSYPFQYSIYGNSFFMMADEMLHLQQELQQDEELPEVLGGLSVSSWQSSAYHIKIKNSTAVSEEIDRIKQLPSVTIVSSAEDYQSLKDILAYVRKVSTYIGLVILLLMGLCLFFVFFQVSNTRKEEVGILKAIGFNSKAVRRFYYRELVQYAISVGSMALLVSFLLVVLLAFSLDLDIRDIVRVMILNVITLPLVSFGVIVTSGLLPIYKACQKSPVDCIRLNR</sequence>
<evidence type="ECO:0000313" key="14">
    <source>
        <dbReference type="EMBL" id="RRN49371.1"/>
    </source>
</evidence>
<dbReference type="PANTHER" id="PTHR42798:SF6">
    <property type="entry name" value="CELL DIVISION ATP-BINDING PROTEIN FTSE"/>
    <property type="match status" value="1"/>
</dbReference>
<reference evidence="16 22" key="3">
    <citation type="submission" date="2019-04" db="EMBL/GenBank/DDBJ databases">
        <title>Genome analysis of Streptococcus suis strain WUSS327.</title>
        <authorList>
            <person name="Chen H."/>
            <person name="Gao X."/>
            <person name="Wu Z."/>
        </authorList>
    </citation>
    <scope>NUCLEOTIDE SEQUENCE [LARGE SCALE GENOMIC DNA]</scope>
    <source>
        <strain evidence="16 22">WUSS327</strain>
    </source>
</reference>
<gene>
    <name evidence="12" type="primary">ftsE_1</name>
    <name evidence="14" type="ORF">EI219_07765</name>
    <name evidence="15" type="ORF">EI220_07220</name>
    <name evidence="11" type="ORF">ERS132394_00588</name>
    <name evidence="12" type="ORF">ERS132414_00614</name>
    <name evidence="13" type="ORF">ERS132539_01813</name>
    <name evidence="16" type="ORF">FAJ35_07005</name>
</gene>
<name>A0A0Z8F140_STRSU</name>
<evidence type="ECO:0000256" key="7">
    <source>
        <dbReference type="ARBA" id="ARBA00023136"/>
    </source>
</evidence>
<accession>A0A0Z8F140</accession>
<dbReference type="EMBL" id="SSXL01000023">
    <property type="protein sequence ID" value="TII01652.1"/>
    <property type="molecule type" value="Genomic_DNA"/>
</dbReference>
<dbReference type="PANTHER" id="PTHR42798">
    <property type="entry name" value="LIPOPROTEIN-RELEASING SYSTEM ATP-BINDING PROTEIN LOLD"/>
    <property type="match status" value="1"/>
</dbReference>
<dbReference type="EMBL" id="FIHA01000009">
    <property type="protein sequence ID" value="CYU71947.1"/>
    <property type="molecule type" value="Genomic_DNA"/>
</dbReference>
<feature type="transmembrane region" description="Helical" evidence="9">
    <location>
        <begin position="252"/>
        <end position="274"/>
    </location>
</feature>
<keyword evidence="3 9" id="KW-0812">Transmembrane</keyword>
<feature type="transmembrane region" description="Helical" evidence="9">
    <location>
        <begin position="608"/>
        <end position="632"/>
    </location>
</feature>
<organism evidence="12 19">
    <name type="scientific">Streptococcus suis</name>
    <dbReference type="NCBI Taxonomy" id="1307"/>
    <lineage>
        <taxon>Bacteria</taxon>
        <taxon>Bacillati</taxon>
        <taxon>Bacillota</taxon>
        <taxon>Bacilli</taxon>
        <taxon>Lactobacillales</taxon>
        <taxon>Streptococcaceae</taxon>
        <taxon>Streptococcus</taxon>
    </lineage>
</organism>
<evidence type="ECO:0000313" key="13">
    <source>
        <dbReference type="EMBL" id="CYW51339.1"/>
    </source>
</evidence>
<dbReference type="InterPro" id="IPR003439">
    <property type="entry name" value="ABC_transporter-like_ATP-bd"/>
</dbReference>
<reference evidence="17 18" key="1">
    <citation type="submission" date="2016-02" db="EMBL/GenBank/DDBJ databases">
        <authorList>
            <consortium name="Pathogen Informatics"/>
        </authorList>
    </citation>
    <scope>NUCLEOTIDE SEQUENCE [LARGE SCALE GENOMIC DNA]</scope>
    <source>
        <strain evidence="11 18">LSS32</strain>
        <strain evidence="12 19">LSS52</strain>
        <strain evidence="13 17">SS1013</strain>
    </source>
</reference>
<feature type="transmembrane region" description="Helical" evidence="9">
    <location>
        <begin position="556"/>
        <end position="577"/>
    </location>
</feature>
<keyword evidence="6 9" id="KW-1133">Transmembrane helix</keyword>
<feature type="transmembrane region" description="Helical" evidence="9">
    <location>
        <begin position="644"/>
        <end position="666"/>
    </location>
</feature>
<evidence type="ECO:0000313" key="20">
    <source>
        <dbReference type="Proteomes" id="UP000278566"/>
    </source>
</evidence>
<evidence type="ECO:0000256" key="4">
    <source>
        <dbReference type="ARBA" id="ARBA00022741"/>
    </source>
</evidence>
<protein>
    <submittedName>
        <fullName evidence="14">ATP-binding cassette domain-containing protein</fullName>
    </submittedName>
    <submittedName>
        <fullName evidence="12">Antimicrobial peptide ABC transporter ATPase</fullName>
    </submittedName>
</protein>
<reference evidence="20 21" key="2">
    <citation type="submission" date="2018-11" db="EMBL/GenBank/DDBJ databases">
        <title>Changes in penicillin susceptibility of Streptococcus suis isolates by amino acid alterations in the penicillin-binding protein.</title>
        <authorList>
            <person name="Niemann L."/>
            <person name="Eichhorn I."/>
        </authorList>
    </citation>
    <scope>NUCLEOTIDE SEQUENCE [LARGE SCALE GENOMIC DNA]</scope>
    <source>
        <strain evidence="14 21">IMT40201</strain>
        <strain evidence="15 20">IMT40738</strain>
    </source>
</reference>
<evidence type="ECO:0000256" key="5">
    <source>
        <dbReference type="ARBA" id="ARBA00022840"/>
    </source>
</evidence>
<dbReference type="InterPro" id="IPR003593">
    <property type="entry name" value="AAA+_ATPase"/>
</dbReference>
<evidence type="ECO:0000313" key="21">
    <source>
        <dbReference type="Proteomes" id="UP000281324"/>
    </source>
</evidence>
<comment type="similarity">
    <text evidence="8">Belongs to the ABC transporter superfamily. Macrolide exporter (TC 3.A.1.122) family.</text>
</comment>
<dbReference type="Pfam" id="PF00005">
    <property type="entry name" value="ABC_tran"/>
    <property type="match status" value="1"/>
</dbReference>
<dbReference type="EMBL" id="FIGJ01000005">
    <property type="protein sequence ID" value="CYU45384.1"/>
    <property type="molecule type" value="Genomic_DNA"/>
</dbReference>
<evidence type="ECO:0000256" key="2">
    <source>
        <dbReference type="ARBA" id="ARBA00022475"/>
    </source>
</evidence>
<dbReference type="Pfam" id="PF02687">
    <property type="entry name" value="FtsX"/>
    <property type="match status" value="1"/>
</dbReference>
<evidence type="ECO:0000259" key="10">
    <source>
        <dbReference type="PROSITE" id="PS50893"/>
    </source>
</evidence>
<evidence type="ECO:0000256" key="3">
    <source>
        <dbReference type="ARBA" id="ARBA00022692"/>
    </source>
</evidence>
<evidence type="ECO:0000256" key="9">
    <source>
        <dbReference type="SAM" id="Phobius"/>
    </source>
</evidence>
<dbReference type="Gene3D" id="3.40.50.300">
    <property type="entry name" value="P-loop containing nucleotide triphosphate hydrolases"/>
    <property type="match status" value="1"/>
</dbReference>
<comment type="subcellular location">
    <subcellularLocation>
        <location evidence="1">Cell inner membrane</location>
        <topology evidence="1">Multi-pass membrane protein</topology>
    </subcellularLocation>
</comment>
<dbReference type="GO" id="GO:0005524">
    <property type="term" value="F:ATP binding"/>
    <property type="evidence" value="ECO:0007669"/>
    <property type="project" value="UniProtKB-KW"/>
</dbReference>
<dbReference type="Proteomes" id="UP000072618">
    <property type="component" value="Unassembled WGS sequence"/>
</dbReference>
<dbReference type="GO" id="GO:0016887">
    <property type="term" value="F:ATP hydrolysis activity"/>
    <property type="evidence" value="ECO:0007669"/>
    <property type="project" value="InterPro"/>
</dbReference>
<dbReference type="EMBL" id="RRZQ01000011">
    <property type="protein sequence ID" value="RRN49371.1"/>
    <property type="molecule type" value="Genomic_DNA"/>
</dbReference>
<dbReference type="InterPro" id="IPR003838">
    <property type="entry name" value="ABC3_permease_C"/>
</dbReference>
<keyword evidence="4" id="KW-0547">Nucleotide-binding</keyword>
<dbReference type="PROSITE" id="PS50893">
    <property type="entry name" value="ABC_TRANSPORTER_2"/>
    <property type="match status" value="1"/>
</dbReference>
<keyword evidence="5 14" id="KW-0067">ATP-binding</keyword>